<feature type="region of interest" description="Disordered" evidence="1">
    <location>
        <begin position="39"/>
        <end position="101"/>
    </location>
</feature>
<evidence type="ECO:0008006" key="5">
    <source>
        <dbReference type="Google" id="ProtNLM"/>
    </source>
</evidence>
<dbReference type="GO" id="GO:0019863">
    <property type="term" value="F:IgE binding"/>
    <property type="evidence" value="ECO:0007669"/>
    <property type="project" value="InterPro"/>
</dbReference>
<dbReference type="OMA" id="WFVSFWN"/>
<feature type="compositionally biased region" description="Low complexity" evidence="1">
    <location>
        <begin position="60"/>
        <end position="99"/>
    </location>
</feature>
<feature type="chain" id="PRO_5008104481" description="Allergen Asp f 4" evidence="2">
    <location>
        <begin position="18"/>
        <end position="307"/>
    </location>
</feature>
<reference evidence="3 4" key="1">
    <citation type="submission" date="2016-03" db="EMBL/GenBank/DDBJ databases">
        <title>Fine-scale spatial genetic structure of a fungal parasite of coffee scale insects.</title>
        <authorList>
            <person name="Jackson D."/>
            <person name="Zemenick K.A."/>
            <person name="Malloure B."/>
            <person name="Quandt C.A."/>
            <person name="James T.Y."/>
        </authorList>
    </citation>
    <scope>NUCLEOTIDE SEQUENCE [LARGE SCALE GENOMIC DNA]</scope>
    <source>
        <strain evidence="3 4">UM487</strain>
    </source>
</reference>
<dbReference type="AlphaFoldDB" id="A0A179IF99"/>
<sequence length="307" mass="30339">MKFSAAVILAAAIGVSAHPSHHAHRNAHRSVGGREFVMAKKPAPPAPTTTTAPPPPPPATSSVAPAPSSAPPAANAAAAVDSSSSSSSSSPASSSSASSGAGYKAFCNGVTKRATLAQIAYAGNTGAPGNPGCNIMEIPASAASKYDYTMKFVNAGSSEQACVCWNKIGPDGGINGFFKNNQAMSFNIAGGGESHVAVEGNSQIGCSCGAGEVPVTSIGQFAGTWVEADFGNESNGGFSGFDASALVAAKFGLNIPGMEVCGKGICSTIFPGGTGTNAYTGGMEDYDGVGGNIPKGPLALTVKVNTN</sequence>
<dbReference type="OrthoDB" id="118256at2759"/>
<keyword evidence="4" id="KW-1185">Reference proteome</keyword>
<name>A0A179IF99_CORDF</name>
<dbReference type="Proteomes" id="UP000243081">
    <property type="component" value="Unassembled WGS sequence"/>
</dbReference>
<dbReference type="GO" id="GO:0005576">
    <property type="term" value="C:extracellular region"/>
    <property type="evidence" value="ECO:0007669"/>
    <property type="project" value="InterPro"/>
</dbReference>
<gene>
    <name evidence="3" type="ORF">LLEC1_01191</name>
</gene>
<evidence type="ECO:0000256" key="1">
    <source>
        <dbReference type="SAM" id="MobiDB-lite"/>
    </source>
</evidence>
<dbReference type="PANTHER" id="PTHR42039:SF1">
    <property type="entry name" value="PUTATIVE (AFU_ORTHOLOGUE AFUA_3G02940)-RELATED"/>
    <property type="match status" value="1"/>
</dbReference>
<evidence type="ECO:0000313" key="3">
    <source>
        <dbReference type="EMBL" id="OAR01288.1"/>
    </source>
</evidence>
<accession>A0A179IF99</accession>
<proteinExistence type="predicted"/>
<keyword evidence="2" id="KW-0732">Signal</keyword>
<dbReference type="InterPro" id="IPR038903">
    <property type="entry name" value="Allergen_Asp_f_4"/>
</dbReference>
<organism evidence="3 4">
    <name type="scientific">Cordyceps confragosa</name>
    <name type="common">Lecanicillium lecanii</name>
    <dbReference type="NCBI Taxonomy" id="2714763"/>
    <lineage>
        <taxon>Eukaryota</taxon>
        <taxon>Fungi</taxon>
        <taxon>Dikarya</taxon>
        <taxon>Ascomycota</taxon>
        <taxon>Pezizomycotina</taxon>
        <taxon>Sordariomycetes</taxon>
        <taxon>Hypocreomycetidae</taxon>
        <taxon>Hypocreales</taxon>
        <taxon>Cordycipitaceae</taxon>
        <taxon>Akanthomyces</taxon>
    </lineage>
</organism>
<evidence type="ECO:0000313" key="4">
    <source>
        <dbReference type="Proteomes" id="UP000243081"/>
    </source>
</evidence>
<dbReference type="PANTHER" id="PTHR42039">
    <property type="entry name" value="PUTATIVE (AFU_ORTHOLOGUE AFUA_3G02940)-RELATED"/>
    <property type="match status" value="1"/>
</dbReference>
<dbReference type="EMBL" id="LUKN01001246">
    <property type="protein sequence ID" value="OAR01288.1"/>
    <property type="molecule type" value="Genomic_DNA"/>
</dbReference>
<evidence type="ECO:0000256" key="2">
    <source>
        <dbReference type="SAM" id="SignalP"/>
    </source>
</evidence>
<feature type="compositionally biased region" description="Pro residues" evidence="1">
    <location>
        <begin position="42"/>
        <end position="59"/>
    </location>
</feature>
<comment type="caution">
    <text evidence="3">The sequence shown here is derived from an EMBL/GenBank/DDBJ whole genome shotgun (WGS) entry which is preliminary data.</text>
</comment>
<feature type="signal peptide" evidence="2">
    <location>
        <begin position="1"/>
        <end position="17"/>
    </location>
</feature>
<protein>
    <recommendedName>
        <fullName evidence="5">Allergen Asp f 4</fullName>
    </recommendedName>
</protein>
<dbReference type="Pfam" id="PF25312">
    <property type="entry name" value="Allergen_Asp_f_4"/>
    <property type="match status" value="1"/>
</dbReference>